<evidence type="ECO:0000313" key="1">
    <source>
        <dbReference type="EMBL" id="QEM41974.1"/>
    </source>
</evidence>
<name>A0A5C1K9L6_9CAUD</name>
<reference evidence="1 2" key="1">
    <citation type="submission" date="2019-06" db="EMBL/GenBank/DDBJ databases">
        <title>A distant relative of Phikzvirus genus phages from a therapeutic phage collection.</title>
        <authorList>
            <person name="Hejnowicz M.S."/>
            <person name="Dabrowski K."/>
            <person name="Gawor J."/>
            <person name="Weber-Dabrowska B."/>
            <person name="Gromadka R."/>
            <person name="Lobocka M.B."/>
        </authorList>
    </citation>
    <scope>NUCLEOTIDE SEQUENCE [LARGE SCALE GENOMIC DNA]</scope>
</reference>
<dbReference type="Proteomes" id="UP000322144">
    <property type="component" value="Segment"/>
</dbReference>
<dbReference type="EMBL" id="MN103543">
    <property type="protein sequence ID" value="QEM41974.1"/>
    <property type="molecule type" value="Genomic_DNA"/>
</dbReference>
<sequence length="158" mass="18095">MTDKNKDESIIVLSTNAFEELMAYARIGCEEAGCPEKANSLHKHARKRNTWLRDKHMQDTQEARRNYANLKQQVKQFVGAHGGTTVYMRYDEFVVIPVKVLAVYLPNRVKIRVKEHGFNGGEKLVDLSQLTIAKPAGTWTPMELAQLQWDSSKSRYRG</sequence>
<dbReference type="GeneID" id="77936995"/>
<keyword evidence="2" id="KW-1185">Reference proteome</keyword>
<evidence type="ECO:0000313" key="2">
    <source>
        <dbReference type="Proteomes" id="UP000322144"/>
    </source>
</evidence>
<proteinExistence type="predicted"/>
<protein>
    <submittedName>
        <fullName evidence="1">Uncharacterized protein</fullName>
    </submittedName>
</protein>
<accession>A0A5C1K9L6</accession>
<dbReference type="KEGG" id="vg:77936995"/>
<organism evidence="1 2">
    <name type="scientific">Pseudomonas phage vB_PaeM_PS119XW</name>
    <dbReference type="NCBI Taxonomy" id="2601632"/>
    <lineage>
        <taxon>Viruses</taxon>
        <taxon>Duplodnaviria</taxon>
        <taxon>Heunggongvirae</taxon>
        <taxon>Uroviricota</taxon>
        <taxon>Caudoviricetes</taxon>
        <taxon>Chimalliviridae</taxon>
        <taxon>Pawinskivirus</taxon>
        <taxon>Pawinskivirus PS119XW</taxon>
    </lineage>
</organism>
<dbReference type="RefSeq" id="YP_010660985.1">
    <property type="nucleotide sequence ID" value="NC_070882.1"/>
</dbReference>